<accession>A0A0E9U940</accession>
<dbReference type="AlphaFoldDB" id="A0A0E9U940"/>
<protein>
    <submittedName>
        <fullName evidence="1">Uncharacterized protein</fullName>
    </submittedName>
</protein>
<reference evidence="1" key="1">
    <citation type="submission" date="2014-11" db="EMBL/GenBank/DDBJ databases">
        <authorList>
            <person name="Amaro Gonzalez C."/>
        </authorList>
    </citation>
    <scope>NUCLEOTIDE SEQUENCE</scope>
</reference>
<sequence>MQFSSLCSYFVNFLIDFSTIKHTVLQKYLKQNGIHDMVYINNEYIV</sequence>
<proteinExistence type="predicted"/>
<dbReference type="EMBL" id="GBXM01046158">
    <property type="protein sequence ID" value="JAH62419.1"/>
    <property type="molecule type" value="Transcribed_RNA"/>
</dbReference>
<reference evidence="1" key="2">
    <citation type="journal article" date="2015" name="Fish Shellfish Immunol.">
        <title>Early steps in the European eel (Anguilla anguilla)-Vibrio vulnificus interaction in the gills: Role of the RtxA13 toxin.</title>
        <authorList>
            <person name="Callol A."/>
            <person name="Pajuelo D."/>
            <person name="Ebbesson L."/>
            <person name="Teles M."/>
            <person name="MacKenzie S."/>
            <person name="Amaro C."/>
        </authorList>
    </citation>
    <scope>NUCLEOTIDE SEQUENCE</scope>
</reference>
<name>A0A0E9U940_ANGAN</name>
<organism evidence="1">
    <name type="scientific">Anguilla anguilla</name>
    <name type="common">European freshwater eel</name>
    <name type="synonym">Muraena anguilla</name>
    <dbReference type="NCBI Taxonomy" id="7936"/>
    <lineage>
        <taxon>Eukaryota</taxon>
        <taxon>Metazoa</taxon>
        <taxon>Chordata</taxon>
        <taxon>Craniata</taxon>
        <taxon>Vertebrata</taxon>
        <taxon>Euteleostomi</taxon>
        <taxon>Actinopterygii</taxon>
        <taxon>Neopterygii</taxon>
        <taxon>Teleostei</taxon>
        <taxon>Anguilliformes</taxon>
        <taxon>Anguillidae</taxon>
        <taxon>Anguilla</taxon>
    </lineage>
</organism>
<evidence type="ECO:0000313" key="1">
    <source>
        <dbReference type="EMBL" id="JAH62419.1"/>
    </source>
</evidence>